<evidence type="ECO:0000256" key="2">
    <source>
        <dbReference type="SAM" id="MobiDB-lite"/>
    </source>
</evidence>
<evidence type="ECO:0000313" key="5">
    <source>
        <dbReference type="Proteomes" id="UP000041254"/>
    </source>
</evidence>
<evidence type="ECO:0000259" key="3">
    <source>
        <dbReference type="Pfam" id="PF07534"/>
    </source>
</evidence>
<proteinExistence type="predicted"/>
<gene>
    <name evidence="4" type="ORF">Vbra_16322</name>
</gene>
<dbReference type="AlphaFoldDB" id="A0A0G4FWJ3"/>
<organism evidence="4 5">
    <name type="scientific">Vitrella brassicaformis (strain CCMP3155)</name>
    <dbReference type="NCBI Taxonomy" id="1169540"/>
    <lineage>
        <taxon>Eukaryota</taxon>
        <taxon>Sar</taxon>
        <taxon>Alveolata</taxon>
        <taxon>Colpodellida</taxon>
        <taxon>Vitrellaceae</taxon>
        <taxon>Vitrella</taxon>
    </lineage>
</organism>
<feature type="region of interest" description="Disordered" evidence="2">
    <location>
        <begin position="1"/>
        <end position="30"/>
    </location>
</feature>
<name>A0A0G4FWJ3_VITBC</name>
<accession>A0A0G4FWJ3</accession>
<dbReference type="EMBL" id="CDMY01000510">
    <property type="protein sequence ID" value="CEM19226.1"/>
    <property type="molecule type" value="Genomic_DNA"/>
</dbReference>
<protein>
    <recommendedName>
        <fullName evidence="3">TLDc domain-containing protein</fullName>
    </recommendedName>
</protein>
<dbReference type="PhylomeDB" id="A0A0G4FWJ3"/>
<dbReference type="VEuPathDB" id="CryptoDB:Vbra_16322"/>
<dbReference type="Pfam" id="PF07534">
    <property type="entry name" value="TLD"/>
    <property type="match status" value="1"/>
</dbReference>
<sequence>MNRDAMTDEMDVDMNESDNQIEKRRTGSRSVSVESYSPSFDLFVGSVATSIEDLKRGALSAVSQAEKEAQQLADDIDKMVADRGGRKREREGISEYLQLNVGGRLLQFPWEALFHPVLHHTPLAQLLLHFTDALPRDADGRPFIDVFDAYIDWLADQVAMIHGRMIDRVELEDQPEATDPAFSEPHSILMTQLNLAPPAATAAATAGDGSRTLEALKEAMDDKVAQLREVKLQYEKLMDLLTPFLRSGDEDDDTVVSVTVLGKTVSTVKATLNRLGREHPLYNRFNAGALPWSGSEVRKTSSDHFRRIVDFARRQRTAMAGTVVKSPVVKVSLMPVMRIDCGMYNMRPAEVRANIASASEMDKIARMTGKGDTRMRRLYKLSRDGKLFTDLLGCVGMAKSLLLLIQHNKHRFGCWLEGPLEQPDDPRGEKLTKCPMFFVSISGAYDHPTRIDVPANEQRVSVAGTETGVMDANDLPRANMCIATGRLWIGFGRWAPSPDVRSVQQWVERELLGTKYRGEINPMGNGTLAEDDNCTVDEIEIWKVGLA</sequence>
<dbReference type="InterPro" id="IPR006571">
    <property type="entry name" value="TLDc_dom"/>
</dbReference>
<dbReference type="InParanoid" id="A0A0G4FWJ3"/>
<feature type="domain" description="TLDc" evidence="3">
    <location>
        <begin position="355"/>
        <end position="545"/>
    </location>
</feature>
<dbReference type="Proteomes" id="UP000041254">
    <property type="component" value="Unassembled WGS sequence"/>
</dbReference>
<feature type="compositionally biased region" description="Acidic residues" evidence="2">
    <location>
        <begin position="7"/>
        <end position="16"/>
    </location>
</feature>
<keyword evidence="1" id="KW-0175">Coiled coil</keyword>
<evidence type="ECO:0000313" key="4">
    <source>
        <dbReference type="EMBL" id="CEM19226.1"/>
    </source>
</evidence>
<reference evidence="4 5" key="1">
    <citation type="submission" date="2014-11" db="EMBL/GenBank/DDBJ databases">
        <authorList>
            <person name="Zhu J."/>
            <person name="Qi W."/>
            <person name="Song R."/>
        </authorList>
    </citation>
    <scope>NUCLEOTIDE SEQUENCE [LARGE SCALE GENOMIC DNA]</scope>
</reference>
<feature type="coiled-coil region" evidence="1">
    <location>
        <begin position="55"/>
        <end position="82"/>
    </location>
</feature>
<keyword evidence="5" id="KW-1185">Reference proteome</keyword>
<evidence type="ECO:0000256" key="1">
    <source>
        <dbReference type="SAM" id="Coils"/>
    </source>
</evidence>